<name>A0ABZ0Z2R4_9CAUD</name>
<dbReference type="Proteomes" id="UP001358193">
    <property type="component" value="Segment"/>
</dbReference>
<organism evidence="1 2">
    <name type="scientific">phage Lak_Megaphage_Sonny</name>
    <dbReference type="NCBI Taxonomy" id="3109229"/>
    <lineage>
        <taxon>Viruses</taxon>
        <taxon>Duplodnaviria</taxon>
        <taxon>Heunggongvirae</taxon>
        <taxon>Uroviricota</taxon>
        <taxon>Caudoviricetes</taxon>
        <taxon>Caudoviricetes code 15 clade</taxon>
    </lineage>
</organism>
<protein>
    <submittedName>
        <fullName evidence="1">Uncharacterized protein</fullName>
    </submittedName>
</protein>
<dbReference type="EMBL" id="OR769223">
    <property type="protein sequence ID" value="WQJ53356.1"/>
    <property type="molecule type" value="Genomic_DNA"/>
</dbReference>
<proteinExistence type="predicted"/>
<keyword evidence="2" id="KW-1185">Reference proteome</keyword>
<reference evidence="1 2" key="1">
    <citation type="submission" date="2023-11" db="EMBL/GenBank/DDBJ databases">
        <authorList>
            <person name="Cook R."/>
            <person name="Crisci M."/>
            <person name="Pye H."/>
            <person name="Adriaenssens E."/>
            <person name="Santini J."/>
        </authorList>
    </citation>
    <scope>NUCLEOTIDE SEQUENCE [LARGE SCALE GENOMIC DNA]</scope>
    <source>
        <strain evidence="1">Lak_Megaphage_Sonny</strain>
    </source>
</reference>
<evidence type="ECO:0000313" key="1">
    <source>
        <dbReference type="EMBL" id="WQJ53356.1"/>
    </source>
</evidence>
<evidence type="ECO:0000313" key="2">
    <source>
        <dbReference type="Proteomes" id="UP001358193"/>
    </source>
</evidence>
<sequence length="151" mass="17673">MKNLIEDESELTQKIHKGFKKLSFNDIKKEIDKKSYFNNSLRCIIPYLYKKDINSETKIYGAAGNIYIGNDDHFYLYPAREFPSGKINPYGEIRYEYTSYNMPLLYSVDNLNLGYQLALAAGGLINMVDPFEKMTYIYNLMKNEENEDNKN</sequence>
<accession>A0ABZ0Z2R4</accession>